<sequence>MIPSTAELVGNIKGVFSSDLIRSDTPVAKPGSRGFGYVLQFDEIACEQRIRYDPSTNKMIGLARESSDQTPVEFTSIEDAHQLFDDLKGGTAELAVEATVIALGAMAADTRVYAGRAIGVSGTCKKENAETHAKLIENAIKACKESESELRGYVMCIASDGESRRGLSFNLLTMQEPLKETSPIYRHLHSLELLDLMVGRDDLTGDKDYKHVFKRYRNLLLRKKGLYVDGIHITPDILATHLRADAVSEIRIQALLNPDDRQDVVLAYNLLKEIVHLRSADEIGEPAFRRVRSGLNILGKLFEQLIAPYTSISMTLAEQLTHLSTAAHILLALYTQNRARGTFMPVQLYADSMIMIKNAFFCVAKMKAYDPKGSFYLILLGTDRLEVLFGMVRTITGNDCNPDLLQLGWRLSDCGTAAEILAAYPEWDRAPRRLNLPAFTQRGEVHRATDHINPASWQGDVCVANVTPLTPWREGQKRAQSILSQMQTPIKWDTLRSDPRINILQPFGEPVLKRTGEIPDDDDERLDTTMSGVRLPTG</sequence>
<dbReference type="Proteomes" id="UP000076798">
    <property type="component" value="Unassembled WGS sequence"/>
</dbReference>
<dbReference type="AlphaFoldDB" id="A0A166A682"/>
<evidence type="ECO:0000256" key="1">
    <source>
        <dbReference type="SAM" id="MobiDB-lite"/>
    </source>
</evidence>
<proteinExistence type="predicted"/>
<organism evidence="2 3">
    <name type="scientific">Sistotremastrum suecicum HHB10207 ss-3</name>
    <dbReference type="NCBI Taxonomy" id="1314776"/>
    <lineage>
        <taxon>Eukaryota</taxon>
        <taxon>Fungi</taxon>
        <taxon>Dikarya</taxon>
        <taxon>Basidiomycota</taxon>
        <taxon>Agaricomycotina</taxon>
        <taxon>Agaricomycetes</taxon>
        <taxon>Sistotremastrales</taxon>
        <taxon>Sistotremastraceae</taxon>
        <taxon>Sistotremastrum</taxon>
    </lineage>
</organism>
<dbReference type="OrthoDB" id="2691851at2759"/>
<keyword evidence="3" id="KW-1185">Reference proteome</keyword>
<reference evidence="2 3" key="1">
    <citation type="journal article" date="2016" name="Mol. Biol. Evol.">
        <title>Comparative Genomics of Early-Diverging Mushroom-Forming Fungi Provides Insights into the Origins of Lignocellulose Decay Capabilities.</title>
        <authorList>
            <person name="Nagy L.G."/>
            <person name="Riley R."/>
            <person name="Tritt A."/>
            <person name="Adam C."/>
            <person name="Daum C."/>
            <person name="Floudas D."/>
            <person name="Sun H."/>
            <person name="Yadav J.S."/>
            <person name="Pangilinan J."/>
            <person name="Larsson K.H."/>
            <person name="Matsuura K."/>
            <person name="Barry K."/>
            <person name="Labutti K."/>
            <person name="Kuo R."/>
            <person name="Ohm R.A."/>
            <person name="Bhattacharya S.S."/>
            <person name="Shirouzu T."/>
            <person name="Yoshinaga Y."/>
            <person name="Martin F.M."/>
            <person name="Grigoriev I.V."/>
            <person name="Hibbett D.S."/>
        </authorList>
    </citation>
    <scope>NUCLEOTIDE SEQUENCE [LARGE SCALE GENOMIC DNA]</scope>
    <source>
        <strain evidence="2 3">HHB10207 ss-3</strain>
    </source>
</reference>
<protein>
    <submittedName>
        <fullName evidence="2">Uncharacterized protein</fullName>
    </submittedName>
</protein>
<evidence type="ECO:0000313" key="2">
    <source>
        <dbReference type="EMBL" id="KZT35002.1"/>
    </source>
</evidence>
<accession>A0A166A682</accession>
<feature type="region of interest" description="Disordered" evidence="1">
    <location>
        <begin position="513"/>
        <end position="538"/>
    </location>
</feature>
<dbReference type="EMBL" id="KV428156">
    <property type="protein sequence ID" value="KZT35002.1"/>
    <property type="molecule type" value="Genomic_DNA"/>
</dbReference>
<evidence type="ECO:0000313" key="3">
    <source>
        <dbReference type="Proteomes" id="UP000076798"/>
    </source>
</evidence>
<gene>
    <name evidence="2" type="ORF">SISSUDRAFT_1081190</name>
</gene>
<name>A0A166A682_9AGAM</name>